<protein>
    <recommendedName>
        <fullName evidence="3">Competence protein CoiA-like protein</fullName>
    </recommendedName>
</protein>
<gene>
    <name evidence="1" type="ORF">EDD80_1257</name>
</gene>
<dbReference type="OrthoDB" id="1075895at2"/>
<organism evidence="1 2">
    <name type="scientific">Anseongella ginsenosidimutans</name>
    <dbReference type="NCBI Taxonomy" id="496056"/>
    <lineage>
        <taxon>Bacteria</taxon>
        <taxon>Pseudomonadati</taxon>
        <taxon>Bacteroidota</taxon>
        <taxon>Sphingobacteriia</taxon>
        <taxon>Sphingobacteriales</taxon>
        <taxon>Sphingobacteriaceae</taxon>
        <taxon>Anseongella</taxon>
    </lineage>
</organism>
<dbReference type="RefSeq" id="WP_132130783.1">
    <property type="nucleotide sequence ID" value="NZ_CP042432.1"/>
</dbReference>
<proteinExistence type="predicted"/>
<evidence type="ECO:0008006" key="3">
    <source>
        <dbReference type="Google" id="ProtNLM"/>
    </source>
</evidence>
<name>A0A4R3KKT9_9SPHI</name>
<sequence>MIQYQHAIGFNGEVINIGDVTLETRHVQQFSCIGCGAKMTAVLGKIRAHHFRHSGDSCSWESYLHQLGKLILQQRFDSAREFPVKYYVRNGCPHFLECRLREDHAWGRCPPVELRTIDLKQYYDTCEVEATYQGFKADLMLTSSEHPEWKPVFLEVAVSHNCEQNKIDSGIRIIEMDVQSESDVVRDIVESHGEWLLQASGSYHTPDVPAVRFYNFKRAYEPRYLLDRFYLFIDERGMYRAGLKRNAVHCYDVETKHEENSCFEVTLSADYRPSNQQVSLYALGMALAIQKGYDINNCTFCSHYSRCSLPFEFIDKPSGKYYYKWIANKSIPPSKLDKWLQAVNCSKYHISRRLCQKIIDSCKGLPYLEWSKD</sequence>
<evidence type="ECO:0000313" key="2">
    <source>
        <dbReference type="Proteomes" id="UP000295807"/>
    </source>
</evidence>
<accession>A0A4R3KKT9</accession>
<evidence type="ECO:0000313" key="1">
    <source>
        <dbReference type="EMBL" id="TCS83916.1"/>
    </source>
</evidence>
<dbReference type="AlphaFoldDB" id="A0A4R3KKT9"/>
<dbReference type="Proteomes" id="UP000295807">
    <property type="component" value="Unassembled WGS sequence"/>
</dbReference>
<reference evidence="1 2" key="1">
    <citation type="submission" date="2019-03" db="EMBL/GenBank/DDBJ databases">
        <title>Genomic Encyclopedia of Type Strains, Phase IV (KMG-IV): sequencing the most valuable type-strain genomes for metagenomic binning, comparative biology and taxonomic classification.</title>
        <authorList>
            <person name="Goeker M."/>
        </authorList>
    </citation>
    <scope>NUCLEOTIDE SEQUENCE [LARGE SCALE GENOMIC DNA]</scope>
    <source>
        <strain evidence="1 2">DSM 21100</strain>
    </source>
</reference>
<comment type="caution">
    <text evidence="1">The sequence shown here is derived from an EMBL/GenBank/DDBJ whole genome shotgun (WGS) entry which is preliminary data.</text>
</comment>
<keyword evidence="2" id="KW-1185">Reference proteome</keyword>
<dbReference type="EMBL" id="SMAD01000025">
    <property type="protein sequence ID" value="TCS83916.1"/>
    <property type="molecule type" value="Genomic_DNA"/>
</dbReference>